<evidence type="ECO:0000313" key="11">
    <source>
        <dbReference type="EMBL" id="SEA44396.1"/>
    </source>
</evidence>
<organism evidence="11 12">
    <name type="scientific">Bowdeniella nasicola</name>
    <dbReference type="NCBI Taxonomy" id="208480"/>
    <lineage>
        <taxon>Bacteria</taxon>
        <taxon>Bacillati</taxon>
        <taxon>Actinomycetota</taxon>
        <taxon>Actinomycetes</taxon>
        <taxon>Actinomycetales</taxon>
        <taxon>Actinomycetaceae</taxon>
        <taxon>Bowdeniella</taxon>
    </lineage>
</organism>
<sequence>MTSIPLRDDLVGSSPYGAPELRVTARLNVNENPYRPSDEVAQSIAQCVFAAAKDANRYPERDFPALREALADYLAAESGVRLAPEQIWAANGSNEVMLHLMQAFGGPGRVVLSSNPTYSMYPEYARDTFTGYQLVARRADFSIDVEALAIAAARTNASLILIASPNNPTGTATPLADLLDLATRVRGVGPNGSDTLLVVDEAYAEFRRAGVDSALTLLSQAPNIVVTRTMSKAFGMAGLRLGYLAATPEIVDALRVVRLPYHLSAITQAAAIAALSHREELMAQIAHLRQLRDEAAAWLEARGFEVVDSDANFLLFGRFPDSHAVWAQLLDKGVLIREVGPEGFVRVSIGTDDEMDLFYRSLMEVTGGAL</sequence>
<comment type="subunit">
    <text evidence="3 9">Homodimer.</text>
</comment>
<comment type="cofactor">
    <cofactor evidence="1 9">
        <name>pyridoxal 5'-phosphate</name>
        <dbReference type="ChEBI" id="CHEBI:597326"/>
    </cofactor>
</comment>
<dbReference type="Proteomes" id="UP000199288">
    <property type="component" value="Unassembled WGS sequence"/>
</dbReference>
<dbReference type="Pfam" id="PF00155">
    <property type="entry name" value="Aminotran_1_2"/>
    <property type="match status" value="1"/>
</dbReference>
<dbReference type="InterPro" id="IPR001917">
    <property type="entry name" value="Aminotrans_II_pyridoxalP_BS"/>
</dbReference>
<keyword evidence="8 9" id="KW-0368">Histidine biosynthesis</keyword>
<evidence type="ECO:0000256" key="6">
    <source>
        <dbReference type="ARBA" id="ARBA00022679"/>
    </source>
</evidence>
<evidence type="ECO:0000256" key="7">
    <source>
        <dbReference type="ARBA" id="ARBA00022898"/>
    </source>
</evidence>
<dbReference type="RefSeq" id="WP_092564709.1">
    <property type="nucleotide sequence ID" value="NZ_FNQV01000009.1"/>
</dbReference>
<dbReference type="PANTHER" id="PTHR42885:SF2">
    <property type="entry name" value="HISTIDINOL-PHOSPHATE AMINOTRANSFERASE"/>
    <property type="match status" value="1"/>
</dbReference>
<dbReference type="CDD" id="cd00609">
    <property type="entry name" value="AAT_like"/>
    <property type="match status" value="1"/>
</dbReference>
<reference evidence="12" key="1">
    <citation type="submission" date="2016-10" db="EMBL/GenBank/DDBJ databases">
        <authorList>
            <person name="Varghese N."/>
            <person name="Submissions S."/>
        </authorList>
    </citation>
    <scope>NUCLEOTIDE SEQUENCE [LARGE SCALE GENOMIC DNA]</scope>
    <source>
        <strain evidence="12">KPR-1</strain>
    </source>
</reference>
<name>A0A1H4B8K0_9ACTO</name>
<dbReference type="NCBIfam" id="NF002877">
    <property type="entry name" value="PRK03317.1"/>
    <property type="match status" value="1"/>
</dbReference>
<dbReference type="GO" id="GO:0000105">
    <property type="term" value="P:L-histidine biosynthetic process"/>
    <property type="evidence" value="ECO:0007669"/>
    <property type="project" value="UniProtKB-UniRule"/>
</dbReference>
<dbReference type="Gene3D" id="3.90.1150.10">
    <property type="entry name" value="Aspartate Aminotransferase, domain 1"/>
    <property type="match status" value="1"/>
</dbReference>
<dbReference type="PROSITE" id="PS00599">
    <property type="entry name" value="AA_TRANSFER_CLASS_2"/>
    <property type="match status" value="1"/>
</dbReference>
<keyword evidence="6 9" id="KW-0808">Transferase</keyword>
<dbReference type="UniPathway" id="UPA00031">
    <property type="reaction ID" value="UER00012"/>
</dbReference>
<evidence type="ECO:0000256" key="5">
    <source>
        <dbReference type="ARBA" id="ARBA00022605"/>
    </source>
</evidence>
<feature type="domain" description="Aminotransferase class I/classII large" evidence="10">
    <location>
        <begin position="26"/>
        <end position="358"/>
    </location>
</feature>
<dbReference type="NCBIfam" id="TIGR01141">
    <property type="entry name" value="hisC"/>
    <property type="match status" value="1"/>
</dbReference>
<proteinExistence type="inferred from homology"/>
<evidence type="ECO:0000256" key="8">
    <source>
        <dbReference type="ARBA" id="ARBA00023102"/>
    </source>
</evidence>
<dbReference type="GO" id="GO:0004400">
    <property type="term" value="F:histidinol-phosphate transaminase activity"/>
    <property type="evidence" value="ECO:0007669"/>
    <property type="project" value="UniProtKB-UniRule"/>
</dbReference>
<dbReference type="OrthoDB" id="9809616at2"/>
<dbReference type="GO" id="GO:0030170">
    <property type="term" value="F:pyridoxal phosphate binding"/>
    <property type="evidence" value="ECO:0007669"/>
    <property type="project" value="InterPro"/>
</dbReference>
<comment type="similarity">
    <text evidence="2 9">Belongs to the class-II pyridoxal-phosphate-dependent aminotransferase family. Histidinol-phosphate aminotransferase subfamily.</text>
</comment>
<evidence type="ECO:0000256" key="4">
    <source>
        <dbReference type="ARBA" id="ARBA00022576"/>
    </source>
</evidence>
<evidence type="ECO:0000256" key="1">
    <source>
        <dbReference type="ARBA" id="ARBA00001933"/>
    </source>
</evidence>
<dbReference type="InterPro" id="IPR005861">
    <property type="entry name" value="HisP_aminotrans"/>
</dbReference>
<keyword evidence="7 9" id="KW-0663">Pyridoxal phosphate</keyword>
<dbReference type="InterPro" id="IPR015424">
    <property type="entry name" value="PyrdxlP-dep_Trfase"/>
</dbReference>
<keyword evidence="4 9" id="KW-0032">Aminotransferase</keyword>
<dbReference type="EC" id="2.6.1.9" evidence="9"/>
<gene>
    <name evidence="9" type="primary">hisC</name>
    <name evidence="11" type="ORF">SAMN02910418_01606</name>
</gene>
<comment type="catalytic activity">
    <reaction evidence="9">
        <text>L-histidinol phosphate + 2-oxoglutarate = 3-(imidazol-4-yl)-2-oxopropyl phosphate + L-glutamate</text>
        <dbReference type="Rhea" id="RHEA:23744"/>
        <dbReference type="ChEBI" id="CHEBI:16810"/>
        <dbReference type="ChEBI" id="CHEBI:29985"/>
        <dbReference type="ChEBI" id="CHEBI:57766"/>
        <dbReference type="ChEBI" id="CHEBI:57980"/>
        <dbReference type="EC" id="2.6.1.9"/>
    </reaction>
</comment>
<feature type="modified residue" description="N6-(pyridoxal phosphate)lysine" evidence="9">
    <location>
        <position position="232"/>
    </location>
</feature>
<dbReference type="HAMAP" id="MF_01023">
    <property type="entry name" value="HisC_aminotrans_2"/>
    <property type="match status" value="1"/>
</dbReference>
<keyword evidence="12" id="KW-1185">Reference proteome</keyword>
<keyword evidence="5 9" id="KW-0028">Amino-acid biosynthesis</keyword>
<accession>A0A1H4B8K0</accession>
<dbReference type="InterPro" id="IPR015422">
    <property type="entry name" value="PyrdxlP-dep_Trfase_small"/>
</dbReference>
<evidence type="ECO:0000256" key="3">
    <source>
        <dbReference type="ARBA" id="ARBA00011738"/>
    </source>
</evidence>
<dbReference type="InterPro" id="IPR004839">
    <property type="entry name" value="Aminotransferase_I/II_large"/>
</dbReference>
<dbReference type="SUPFAM" id="SSF53383">
    <property type="entry name" value="PLP-dependent transferases"/>
    <property type="match status" value="1"/>
</dbReference>
<evidence type="ECO:0000256" key="2">
    <source>
        <dbReference type="ARBA" id="ARBA00007970"/>
    </source>
</evidence>
<evidence type="ECO:0000256" key="9">
    <source>
        <dbReference type="HAMAP-Rule" id="MF_01023"/>
    </source>
</evidence>
<protein>
    <recommendedName>
        <fullName evidence="9">Histidinol-phosphate aminotransferase</fullName>
        <ecNumber evidence="9">2.6.1.9</ecNumber>
    </recommendedName>
    <alternativeName>
        <fullName evidence="9">Imidazole acetol-phosphate transaminase</fullName>
    </alternativeName>
</protein>
<evidence type="ECO:0000313" key="12">
    <source>
        <dbReference type="Proteomes" id="UP000199288"/>
    </source>
</evidence>
<dbReference type="PANTHER" id="PTHR42885">
    <property type="entry name" value="HISTIDINOL-PHOSPHATE AMINOTRANSFERASE-RELATED"/>
    <property type="match status" value="1"/>
</dbReference>
<dbReference type="Gene3D" id="3.40.640.10">
    <property type="entry name" value="Type I PLP-dependent aspartate aminotransferase-like (Major domain)"/>
    <property type="match status" value="1"/>
</dbReference>
<dbReference type="InterPro" id="IPR015421">
    <property type="entry name" value="PyrdxlP-dep_Trfase_major"/>
</dbReference>
<dbReference type="EMBL" id="FNQV01000009">
    <property type="protein sequence ID" value="SEA44396.1"/>
    <property type="molecule type" value="Genomic_DNA"/>
</dbReference>
<evidence type="ECO:0000259" key="10">
    <source>
        <dbReference type="Pfam" id="PF00155"/>
    </source>
</evidence>
<comment type="pathway">
    <text evidence="9">Amino-acid biosynthesis; L-histidine biosynthesis; L-histidine from 5-phospho-alpha-D-ribose 1-diphosphate: step 7/9.</text>
</comment>
<dbReference type="AlphaFoldDB" id="A0A1H4B8K0"/>